<evidence type="ECO:0000313" key="3">
    <source>
        <dbReference type="Proteomes" id="UP000238312"/>
    </source>
</evidence>
<dbReference type="AlphaFoldDB" id="A0A2T0M4X1"/>
<dbReference type="PANTHER" id="PTHR33055:SF16">
    <property type="entry name" value="TRANSPOSASE FOR INSERTION SEQUENCE ELEMENT IS1547"/>
    <property type="match status" value="1"/>
</dbReference>
<dbReference type="GO" id="GO:0004803">
    <property type="term" value="F:transposase activity"/>
    <property type="evidence" value="ECO:0007669"/>
    <property type="project" value="InterPro"/>
</dbReference>
<dbReference type="GO" id="GO:0006313">
    <property type="term" value="P:DNA transposition"/>
    <property type="evidence" value="ECO:0007669"/>
    <property type="project" value="InterPro"/>
</dbReference>
<evidence type="ECO:0000313" key="2">
    <source>
        <dbReference type="EMBL" id="PRX52291.1"/>
    </source>
</evidence>
<dbReference type="RefSeq" id="WP_425438152.1">
    <property type="nucleotide sequence ID" value="NZ_PVNG01000032.1"/>
</dbReference>
<dbReference type="InterPro" id="IPR047650">
    <property type="entry name" value="Transpos_IS110"/>
</dbReference>
<gene>
    <name evidence="2" type="ORF">B0I32_13241</name>
</gene>
<accession>A0A2T0M4X1</accession>
<keyword evidence="3" id="KW-1185">Reference proteome</keyword>
<dbReference type="PANTHER" id="PTHR33055">
    <property type="entry name" value="TRANSPOSASE FOR INSERTION SEQUENCE ELEMENT IS1111A"/>
    <property type="match status" value="1"/>
</dbReference>
<organism evidence="2 3">
    <name type="scientific">Nonomuraea fuscirosea</name>
    <dbReference type="NCBI Taxonomy" id="1291556"/>
    <lineage>
        <taxon>Bacteria</taxon>
        <taxon>Bacillati</taxon>
        <taxon>Actinomycetota</taxon>
        <taxon>Actinomycetes</taxon>
        <taxon>Streptosporangiales</taxon>
        <taxon>Streptosporangiaceae</taxon>
        <taxon>Nonomuraea</taxon>
    </lineage>
</organism>
<dbReference type="InterPro" id="IPR003346">
    <property type="entry name" value="Transposase_20"/>
</dbReference>
<dbReference type="Proteomes" id="UP000238312">
    <property type="component" value="Unassembled WGS sequence"/>
</dbReference>
<protein>
    <submittedName>
        <fullName evidence="2">Transposase IS116/IS110/IS902 family protein</fullName>
    </submittedName>
</protein>
<sequence length="96" mass="10694">MGTDTAGQLLVTAGENHDRIPSEAAFAMLRGVAPIPASSAKTTRHRLNRGGDRQANAALYRVVLCRLRWDPRTRAYMERGTQDGLTKKEIIRYVAR</sequence>
<dbReference type="GO" id="GO:0003677">
    <property type="term" value="F:DNA binding"/>
    <property type="evidence" value="ECO:0007669"/>
    <property type="project" value="InterPro"/>
</dbReference>
<dbReference type="EMBL" id="PVNG01000032">
    <property type="protein sequence ID" value="PRX52291.1"/>
    <property type="molecule type" value="Genomic_DNA"/>
</dbReference>
<proteinExistence type="predicted"/>
<feature type="domain" description="Transposase IS116/IS110/IS902 C-terminal" evidence="1">
    <location>
        <begin position="1"/>
        <end position="77"/>
    </location>
</feature>
<comment type="caution">
    <text evidence="2">The sequence shown here is derived from an EMBL/GenBank/DDBJ whole genome shotgun (WGS) entry which is preliminary data.</text>
</comment>
<dbReference type="Pfam" id="PF02371">
    <property type="entry name" value="Transposase_20"/>
    <property type="match status" value="1"/>
</dbReference>
<evidence type="ECO:0000259" key="1">
    <source>
        <dbReference type="Pfam" id="PF02371"/>
    </source>
</evidence>
<reference evidence="2 3" key="1">
    <citation type="submission" date="2018-03" db="EMBL/GenBank/DDBJ databases">
        <title>Genomic Encyclopedia of Type Strains, Phase III (KMG-III): the genomes of soil and plant-associated and newly described type strains.</title>
        <authorList>
            <person name="Whitman W."/>
        </authorList>
    </citation>
    <scope>NUCLEOTIDE SEQUENCE [LARGE SCALE GENOMIC DNA]</scope>
    <source>
        <strain evidence="2 3">CGMCC 4.7104</strain>
    </source>
</reference>
<name>A0A2T0M4X1_9ACTN</name>